<reference evidence="1 2" key="1">
    <citation type="submission" date="2021-11" db="EMBL/GenBank/DDBJ databases">
        <authorList>
            <person name="Depoorter E."/>
        </authorList>
    </citation>
    <scope>NUCLEOTIDE SEQUENCE [LARGE SCALE GENOMIC DNA]</scope>
    <source>
        <strain evidence="1 2">LMG 24286</strain>
    </source>
</reference>
<keyword evidence="2" id="KW-1185">Reference proteome</keyword>
<dbReference type="EMBL" id="CAKKNT010000036">
    <property type="protein sequence ID" value="CAH0419401.1"/>
    <property type="molecule type" value="Genomic_DNA"/>
</dbReference>
<name>A0ABM8ZDL5_9LACO</name>
<organism evidence="1 2">
    <name type="scientific">Periweissella ghanensis</name>
    <dbReference type="NCBI Taxonomy" id="467997"/>
    <lineage>
        <taxon>Bacteria</taxon>
        <taxon>Bacillati</taxon>
        <taxon>Bacillota</taxon>
        <taxon>Bacilli</taxon>
        <taxon>Lactobacillales</taxon>
        <taxon>Lactobacillaceae</taxon>
        <taxon>Periweissella</taxon>
    </lineage>
</organism>
<dbReference type="Proteomes" id="UP000789719">
    <property type="component" value="Unassembled WGS sequence"/>
</dbReference>
<evidence type="ECO:0000313" key="2">
    <source>
        <dbReference type="Proteomes" id="UP000789719"/>
    </source>
</evidence>
<gene>
    <name evidence="1" type="ORF">WGH24286_01851</name>
</gene>
<sequence>MVDTQIFIDPFYRILGTHRVSGGANLNIVKKILSKICHARGMKFIPINDGKNVSDLSTMSMITKVNYRMDVDEKVSRPETKDIQLANEFDAPSIDVMLLYPNKKGALRKIRKTIAKKISSPESKLSKMTISGIDDGVEVVYDLLDNVLTYEGELSFEEGTGVTGRDGFELLKCAFQNKQEFISNKLKIRMYTKDEGKNSEE</sequence>
<protein>
    <submittedName>
        <fullName evidence="1">Uncharacterized protein</fullName>
    </submittedName>
</protein>
<evidence type="ECO:0000313" key="1">
    <source>
        <dbReference type="EMBL" id="CAH0419401.1"/>
    </source>
</evidence>
<accession>A0ABM8ZDL5</accession>
<comment type="caution">
    <text evidence="1">The sequence shown here is derived from an EMBL/GenBank/DDBJ whole genome shotgun (WGS) entry which is preliminary data.</text>
</comment>
<proteinExistence type="predicted"/>